<evidence type="ECO:0000313" key="1">
    <source>
        <dbReference type="EMBL" id="KAH7904573.1"/>
    </source>
</evidence>
<organism evidence="1 2">
    <name type="scientific">Hygrophoropsis aurantiaca</name>
    <dbReference type="NCBI Taxonomy" id="72124"/>
    <lineage>
        <taxon>Eukaryota</taxon>
        <taxon>Fungi</taxon>
        <taxon>Dikarya</taxon>
        <taxon>Basidiomycota</taxon>
        <taxon>Agaricomycotina</taxon>
        <taxon>Agaricomycetes</taxon>
        <taxon>Agaricomycetidae</taxon>
        <taxon>Boletales</taxon>
        <taxon>Coniophorineae</taxon>
        <taxon>Hygrophoropsidaceae</taxon>
        <taxon>Hygrophoropsis</taxon>
    </lineage>
</organism>
<keyword evidence="1" id="KW-0675">Receptor</keyword>
<accession>A0ACB7ZW51</accession>
<protein>
    <submittedName>
        <fullName evidence="1">Pheromone A receptor-domain-containing protein</fullName>
    </submittedName>
</protein>
<gene>
    <name evidence="1" type="ORF">BJ138DRAFT_1184020</name>
</gene>
<reference evidence="1" key="1">
    <citation type="journal article" date="2021" name="New Phytol.">
        <title>Evolutionary innovations through gain and loss of genes in the ectomycorrhizal Boletales.</title>
        <authorList>
            <person name="Wu G."/>
            <person name="Miyauchi S."/>
            <person name="Morin E."/>
            <person name="Kuo A."/>
            <person name="Drula E."/>
            <person name="Varga T."/>
            <person name="Kohler A."/>
            <person name="Feng B."/>
            <person name="Cao Y."/>
            <person name="Lipzen A."/>
            <person name="Daum C."/>
            <person name="Hundley H."/>
            <person name="Pangilinan J."/>
            <person name="Johnson J."/>
            <person name="Barry K."/>
            <person name="LaButti K."/>
            <person name="Ng V."/>
            <person name="Ahrendt S."/>
            <person name="Min B."/>
            <person name="Choi I.G."/>
            <person name="Park H."/>
            <person name="Plett J.M."/>
            <person name="Magnuson J."/>
            <person name="Spatafora J.W."/>
            <person name="Nagy L.G."/>
            <person name="Henrissat B."/>
            <person name="Grigoriev I.V."/>
            <person name="Yang Z.L."/>
            <person name="Xu J."/>
            <person name="Martin F.M."/>
        </authorList>
    </citation>
    <scope>NUCLEOTIDE SEQUENCE</scope>
    <source>
        <strain evidence="1">ATCC 28755</strain>
    </source>
</reference>
<dbReference type="EMBL" id="MU268428">
    <property type="protein sequence ID" value="KAH7904573.1"/>
    <property type="molecule type" value="Genomic_DNA"/>
</dbReference>
<comment type="caution">
    <text evidence="1">The sequence shown here is derived from an EMBL/GenBank/DDBJ whole genome shotgun (WGS) entry which is preliminary data.</text>
</comment>
<keyword evidence="2" id="KW-1185">Reference proteome</keyword>
<evidence type="ECO:0000313" key="2">
    <source>
        <dbReference type="Proteomes" id="UP000790377"/>
    </source>
</evidence>
<name>A0ACB7ZW51_9AGAM</name>
<dbReference type="Proteomes" id="UP000790377">
    <property type="component" value="Unassembled WGS sequence"/>
</dbReference>
<sequence>MQVGLPIGAFIAALLVLIPLPWHWRARNIATLSIIAWLFISNLIFAINSIIWANTVLNVAPIWCDISTKLQMGANMALPACCLCVCIHLERIASVRQVRTMHAEKLRRMFFDAALCWGLPIIYMALHYIVQGHRFDIVEEFGCRPTIYVSIPAIFLIWVPPMVAALLTLAYAGVALVHFFRRRLTFAKHLQDSTSGLTSSRYFRLMCMSVLQMVWGLLVTSLNMWFTCQHGLRPWISWANVHDGFSQIAYFPTVLIPQSTLTWTFALWWTVPVSSVFFFAFFSFGEEAMKEYRGCISWLPVQPHHLLASPSHAFIVEFALCAIPQVSPATPMQRLNPQVREKRVNPTRKSARIIVQDRIQKQFNVKVEAANEYVPPTGTVTDRRGRFQDAESFEKFSVAQVFRTLGLSRHRRTGNIHSCLNRRLSAQNQYLIEVAAIISSNEAATVNDFNFKCFM</sequence>
<proteinExistence type="predicted"/>